<dbReference type="EC" id="2.7.1.26" evidence="4"/>
<dbReference type="InterPro" id="IPR023465">
    <property type="entry name" value="Riboflavin_kinase_dom_sf"/>
</dbReference>
<protein>
    <recommendedName>
        <fullName evidence="5">Riboflavin kinase</fullName>
        <ecNumber evidence="4">2.7.1.26</ecNumber>
    </recommendedName>
    <alternativeName>
        <fullName evidence="12">Flavin mononucleotide kinase 1</fullName>
    </alternativeName>
</protein>
<dbReference type="InterPro" id="IPR023468">
    <property type="entry name" value="Riboflavin_kinase"/>
</dbReference>
<feature type="compositionally biased region" description="Pro residues" evidence="14">
    <location>
        <begin position="109"/>
        <end position="119"/>
    </location>
</feature>
<accession>A0ABR1VN91</accession>
<feature type="compositionally biased region" description="Low complexity" evidence="14">
    <location>
        <begin position="136"/>
        <end position="154"/>
    </location>
</feature>
<keyword evidence="6" id="KW-0285">Flavoprotein</keyword>
<dbReference type="InterPro" id="IPR015865">
    <property type="entry name" value="Riboflavin_kinase_bac/euk"/>
</dbReference>
<evidence type="ECO:0000256" key="1">
    <source>
        <dbReference type="ARBA" id="ARBA00003572"/>
    </source>
</evidence>
<keyword evidence="9" id="KW-0547">Nucleotide-binding</keyword>
<evidence type="ECO:0000313" key="17">
    <source>
        <dbReference type="Proteomes" id="UP001446871"/>
    </source>
</evidence>
<evidence type="ECO:0000256" key="2">
    <source>
        <dbReference type="ARBA" id="ARBA00005201"/>
    </source>
</evidence>
<sequence length="757" mass="81972">MSSDTPSVLVPGGIRRKPVPDAHKRPPSPEVYDVLDDYYDGHDNNPPPYSLVEQSREHVNYQPQDRNDVRYQMHQQDWQDARYQAQDRPKLPPKAATSPLVIPTGGHHFPPPPPPPPQVPSTSAGALTAGIPQYNPAYSPASYSPASYSPAATPIPNAHQFPPPPPPRSPGPSTPGSSRTPTPNIPSYNPAAAAAPWAIPPPPALLTPTSTRTPPGGALHSKASTSSLGAPSDYGFPAPPTPTSVDTTPATTVAASKSFWQTAVDETIYFVGGLVSNPSESTKHYSIMRNSSALVYYRGPSTSVTITVFSDNPLPEDRTLWLQRKGYSGDMGMNFSTMFGAGGNWIDVTPSSEALPSDMPESDERVWQRDTNKFYKKVNKDKHLSKQMARETCIVRIPAIASDGYLRLLLCTGERKKVLCPSPVFRVASTSSDVGVMRGASLSTMPLEMGLKAASVMGNAVVKKYVGPAKMLVGDRVQKVTRKVTNHGFVTSKAEHIAYAKSGLKDKFNSLESGYDGTRDVSYAPLHEQILFDHEAEVLGPESGPEHPFPIKLNGKVSRGTGQGQAQMGIPTANLTGVSSDLLLRLSGIYIGWACVQPGVGHVGMSYDWHEAIIMIGPCPYAAPRVVSSNVATVHMIHDFGSSTFFNSSLKVIIMAYLRPVPAQNRTRSPTELQFSISQDVDIALASLSRESWGPHETMTMLRTAKSERNMADNYVETRAQLQKRVDSVPLHWAGVRSAGAEARDQAHGKGGLYIRR</sequence>
<comment type="function">
    <text evidence="1">Catalyzes the phosphorylation of riboflavin (vitamin B2) to form flavin mononucleotide (FMN) coenzyme.</text>
</comment>
<dbReference type="PANTHER" id="PTHR22749">
    <property type="entry name" value="RIBOFLAVIN KINASE/FMN ADENYLYLTRANSFERASE"/>
    <property type="match status" value="1"/>
</dbReference>
<evidence type="ECO:0000256" key="5">
    <source>
        <dbReference type="ARBA" id="ARBA00017394"/>
    </source>
</evidence>
<evidence type="ECO:0000256" key="11">
    <source>
        <dbReference type="ARBA" id="ARBA00022840"/>
    </source>
</evidence>
<dbReference type="EMBL" id="JAQQWM010000003">
    <property type="protein sequence ID" value="KAK8072668.1"/>
    <property type="molecule type" value="Genomic_DNA"/>
</dbReference>
<feature type="compositionally biased region" description="Basic and acidic residues" evidence="14">
    <location>
        <begin position="73"/>
        <end position="90"/>
    </location>
</feature>
<evidence type="ECO:0000259" key="15">
    <source>
        <dbReference type="SMART" id="SM00904"/>
    </source>
</evidence>
<dbReference type="PANTHER" id="PTHR22749:SF6">
    <property type="entry name" value="RIBOFLAVIN KINASE"/>
    <property type="match status" value="1"/>
</dbReference>
<feature type="compositionally biased region" description="Low complexity" evidence="14">
    <location>
        <begin position="206"/>
        <end position="218"/>
    </location>
</feature>
<feature type="domain" description="Riboflavin kinase" evidence="15">
    <location>
        <begin position="546"/>
        <end position="689"/>
    </location>
</feature>
<feature type="region of interest" description="Disordered" evidence="14">
    <location>
        <begin position="1"/>
        <end position="51"/>
    </location>
</feature>
<feature type="compositionally biased region" description="Pro residues" evidence="14">
    <location>
        <begin position="161"/>
        <end position="173"/>
    </location>
</feature>
<name>A0ABR1VN91_9PEZI</name>
<dbReference type="Gene3D" id="2.40.30.30">
    <property type="entry name" value="Riboflavin kinase-like"/>
    <property type="match status" value="1"/>
</dbReference>
<evidence type="ECO:0000256" key="3">
    <source>
        <dbReference type="ARBA" id="ARBA00010108"/>
    </source>
</evidence>
<keyword evidence="8" id="KW-0808">Transferase</keyword>
<evidence type="ECO:0000256" key="13">
    <source>
        <dbReference type="ARBA" id="ARBA00047880"/>
    </source>
</evidence>
<evidence type="ECO:0000256" key="8">
    <source>
        <dbReference type="ARBA" id="ARBA00022679"/>
    </source>
</evidence>
<dbReference type="SMART" id="SM00904">
    <property type="entry name" value="Flavokinase"/>
    <property type="match status" value="1"/>
</dbReference>
<evidence type="ECO:0000256" key="7">
    <source>
        <dbReference type="ARBA" id="ARBA00022643"/>
    </source>
</evidence>
<keyword evidence="10" id="KW-0418">Kinase</keyword>
<evidence type="ECO:0000256" key="4">
    <source>
        <dbReference type="ARBA" id="ARBA00012105"/>
    </source>
</evidence>
<comment type="similarity">
    <text evidence="3">Belongs to the flavokinase family.</text>
</comment>
<keyword evidence="11" id="KW-0067">ATP-binding</keyword>
<reference evidence="16 17" key="1">
    <citation type="submission" date="2023-01" db="EMBL/GenBank/DDBJ databases">
        <title>Analysis of 21 Apiospora genomes using comparative genomics revels a genus with tremendous synthesis potential of carbohydrate active enzymes and secondary metabolites.</title>
        <authorList>
            <person name="Sorensen T."/>
        </authorList>
    </citation>
    <scope>NUCLEOTIDE SEQUENCE [LARGE SCALE GENOMIC DNA]</scope>
    <source>
        <strain evidence="16 17">CBS 83171</strain>
    </source>
</reference>
<evidence type="ECO:0000256" key="14">
    <source>
        <dbReference type="SAM" id="MobiDB-lite"/>
    </source>
</evidence>
<evidence type="ECO:0000313" key="16">
    <source>
        <dbReference type="EMBL" id="KAK8072668.1"/>
    </source>
</evidence>
<feature type="compositionally biased region" description="Low complexity" evidence="14">
    <location>
        <begin position="174"/>
        <end position="197"/>
    </location>
</feature>
<comment type="pathway">
    <text evidence="2">Cofactor biosynthesis; FMN biosynthesis; FMN from riboflavin (ATP route): step 1/1.</text>
</comment>
<dbReference type="Pfam" id="PF01687">
    <property type="entry name" value="Flavokinase"/>
    <property type="match status" value="1"/>
</dbReference>
<evidence type="ECO:0000256" key="6">
    <source>
        <dbReference type="ARBA" id="ARBA00022630"/>
    </source>
</evidence>
<evidence type="ECO:0000256" key="12">
    <source>
        <dbReference type="ARBA" id="ARBA00029960"/>
    </source>
</evidence>
<proteinExistence type="inferred from homology"/>
<keyword evidence="7" id="KW-0288">FMN</keyword>
<keyword evidence="17" id="KW-1185">Reference proteome</keyword>
<dbReference type="SUPFAM" id="SSF82114">
    <property type="entry name" value="Riboflavin kinase-like"/>
    <property type="match status" value="1"/>
</dbReference>
<organism evidence="16 17">
    <name type="scientific">Apiospora saccharicola</name>
    <dbReference type="NCBI Taxonomy" id="335842"/>
    <lineage>
        <taxon>Eukaryota</taxon>
        <taxon>Fungi</taxon>
        <taxon>Dikarya</taxon>
        <taxon>Ascomycota</taxon>
        <taxon>Pezizomycotina</taxon>
        <taxon>Sordariomycetes</taxon>
        <taxon>Xylariomycetidae</taxon>
        <taxon>Amphisphaeriales</taxon>
        <taxon>Apiosporaceae</taxon>
        <taxon>Apiospora</taxon>
    </lineage>
</organism>
<comment type="catalytic activity">
    <reaction evidence="13">
        <text>riboflavin + ATP = FMN + ADP + H(+)</text>
        <dbReference type="Rhea" id="RHEA:14357"/>
        <dbReference type="ChEBI" id="CHEBI:15378"/>
        <dbReference type="ChEBI" id="CHEBI:30616"/>
        <dbReference type="ChEBI" id="CHEBI:57986"/>
        <dbReference type="ChEBI" id="CHEBI:58210"/>
        <dbReference type="ChEBI" id="CHEBI:456216"/>
        <dbReference type="EC" id="2.7.1.26"/>
    </reaction>
</comment>
<dbReference type="Proteomes" id="UP001446871">
    <property type="component" value="Unassembled WGS sequence"/>
</dbReference>
<comment type="caution">
    <text evidence="16">The sequence shown here is derived from an EMBL/GenBank/DDBJ whole genome shotgun (WGS) entry which is preliminary data.</text>
</comment>
<evidence type="ECO:0000256" key="9">
    <source>
        <dbReference type="ARBA" id="ARBA00022741"/>
    </source>
</evidence>
<feature type="region of interest" description="Disordered" evidence="14">
    <location>
        <begin position="73"/>
        <end position="230"/>
    </location>
</feature>
<evidence type="ECO:0000256" key="10">
    <source>
        <dbReference type="ARBA" id="ARBA00022777"/>
    </source>
</evidence>
<gene>
    <name evidence="16" type="ORF">PG996_006016</name>
</gene>